<dbReference type="Proteomes" id="UP000236721">
    <property type="component" value="Unassembled WGS sequence"/>
</dbReference>
<dbReference type="Pfam" id="PF00496">
    <property type="entry name" value="SBP_bac_5"/>
    <property type="match status" value="1"/>
</dbReference>
<evidence type="ECO:0000256" key="2">
    <source>
        <dbReference type="ARBA" id="ARBA00022729"/>
    </source>
</evidence>
<feature type="chain" id="PRO_5009285061" evidence="3">
    <location>
        <begin position="24"/>
        <end position="552"/>
    </location>
</feature>
<dbReference type="RefSeq" id="WP_244183007.1">
    <property type="nucleotide sequence ID" value="NZ_FNVG01000002.1"/>
</dbReference>
<keyword evidence="6" id="KW-1185">Reference proteome</keyword>
<dbReference type="CDD" id="cd08509">
    <property type="entry name" value="PBP2_TmCBP_oligosaccharides_like"/>
    <property type="match status" value="1"/>
</dbReference>
<accession>A0A1H5TIE5</accession>
<comment type="similarity">
    <text evidence="1">Belongs to the bacterial solute-binding protein 5 family.</text>
</comment>
<reference evidence="6" key="1">
    <citation type="submission" date="2016-10" db="EMBL/GenBank/DDBJ databases">
        <authorList>
            <person name="Varghese N."/>
            <person name="Submissions S."/>
        </authorList>
    </citation>
    <scope>NUCLEOTIDE SEQUENCE [LARGE SCALE GENOMIC DNA]</scope>
    <source>
        <strain evidence="6">CGMCC 1.7062</strain>
    </source>
</reference>
<protein>
    <submittedName>
        <fullName evidence="5">Peptide/nickel transport system substrate-binding protein</fullName>
    </submittedName>
</protein>
<dbReference type="InterPro" id="IPR039424">
    <property type="entry name" value="SBP_5"/>
</dbReference>
<proteinExistence type="inferred from homology"/>
<dbReference type="Gene3D" id="3.90.76.10">
    <property type="entry name" value="Dipeptide-binding Protein, Domain 1"/>
    <property type="match status" value="1"/>
</dbReference>
<dbReference type="GO" id="GO:0030288">
    <property type="term" value="C:outer membrane-bounded periplasmic space"/>
    <property type="evidence" value="ECO:0007669"/>
    <property type="project" value="TreeGrafter"/>
</dbReference>
<feature type="domain" description="Solute-binding protein family 5" evidence="4">
    <location>
        <begin position="70"/>
        <end position="449"/>
    </location>
</feature>
<dbReference type="SUPFAM" id="SSF53850">
    <property type="entry name" value="Periplasmic binding protein-like II"/>
    <property type="match status" value="1"/>
</dbReference>
<evidence type="ECO:0000256" key="3">
    <source>
        <dbReference type="SAM" id="SignalP"/>
    </source>
</evidence>
<name>A0A1H5TIE5_9VIBR</name>
<keyword evidence="2 3" id="KW-0732">Signal</keyword>
<dbReference type="InterPro" id="IPR023765">
    <property type="entry name" value="SBP_5_CS"/>
</dbReference>
<dbReference type="GO" id="GO:0042938">
    <property type="term" value="P:dipeptide transport"/>
    <property type="evidence" value="ECO:0007669"/>
    <property type="project" value="TreeGrafter"/>
</dbReference>
<dbReference type="GO" id="GO:1904680">
    <property type="term" value="F:peptide transmembrane transporter activity"/>
    <property type="evidence" value="ECO:0007669"/>
    <property type="project" value="TreeGrafter"/>
</dbReference>
<evidence type="ECO:0000259" key="4">
    <source>
        <dbReference type="Pfam" id="PF00496"/>
    </source>
</evidence>
<dbReference type="PANTHER" id="PTHR30290">
    <property type="entry name" value="PERIPLASMIC BINDING COMPONENT OF ABC TRANSPORTER"/>
    <property type="match status" value="1"/>
</dbReference>
<sequence length="552" mass="62393">MMFKKSIGMIALSAVLLVPAAQATDTPNLKILNEFSTGWVENFNPWVGGRQSKDMIYEPLVIFNLLDSSKVHYWLAESFDMSDDLTALTVNLRKGVKWSDGEQFDADDVVFSFTYPLSHPEIDINGVAGKVSKVEKIDDYTVKLHLKNPNAFAYRDVINETMLMVPEHIWSKIDNPAQITNKNPVGTGPFTEIERFTPQVYVQCKNELYWNPDLSIECVEFPQFSTNDAALEMMAKGQSDWNGIFIPDIERTYVSKNPSNKYWFPSGDGVRITMNFQTPNEGAQKAFSNLNFRKAFNLAMDREAMMMIGAYGYVKGGNPASDLPPSQWEWRDEAADQEWNKIFKYDIKAAKEQLVAGGFKDVDNDGFVENPDGSKLTFDIQVPSGWTDWVNNASIAVEGLRLAGIDANVITPETNAYAESWNTGDFDACFCGGSIQSSVWKFYDYTLHSKHAMSPQWWSTSMTNYVNPELDSLIDKLGVTKELEAQKEISAKIERILAKEVIHVPLYYNGIWYSYNDSRFTGFFSAENPVAHPNPADNANRLVHLMNLKPKK</sequence>
<dbReference type="Gene3D" id="3.40.190.10">
    <property type="entry name" value="Periplasmic binding protein-like II"/>
    <property type="match status" value="1"/>
</dbReference>
<dbReference type="PANTHER" id="PTHR30290:SF38">
    <property type="entry name" value="D,D-DIPEPTIDE-BINDING PERIPLASMIC PROTEIN DDPA-RELATED"/>
    <property type="match status" value="1"/>
</dbReference>
<feature type="signal peptide" evidence="3">
    <location>
        <begin position="1"/>
        <end position="23"/>
    </location>
</feature>
<dbReference type="PROSITE" id="PS01040">
    <property type="entry name" value="SBP_BACTERIAL_5"/>
    <property type="match status" value="1"/>
</dbReference>
<evidence type="ECO:0000256" key="1">
    <source>
        <dbReference type="ARBA" id="ARBA00005695"/>
    </source>
</evidence>
<dbReference type="InterPro" id="IPR030678">
    <property type="entry name" value="Peptide/Ni-bd"/>
</dbReference>
<gene>
    <name evidence="5" type="ORF">SAMN04488244_102272</name>
</gene>
<dbReference type="PIRSF" id="PIRSF002741">
    <property type="entry name" value="MppA"/>
    <property type="match status" value="1"/>
</dbReference>
<evidence type="ECO:0000313" key="5">
    <source>
        <dbReference type="EMBL" id="SEF62533.1"/>
    </source>
</evidence>
<dbReference type="InterPro" id="IPR000914">
    <property type="entry name" value="SBP_5_dom"/>
</dbReference>
<dbReference type="AlphaFoldDB" id="A0A1H5TIE5"/>
<dbReference type="EMBL" id="FNVG01000002">
    <property type="protein sequence ID" value="SEF62533.1"/>
    <property type="molecule type" value="Genomic_DNA"/>
</dbReference>
<evidence type="ECO:0000313" key="6">
    <source>
        <dbReference type="Proteomes" id="UP000236721"/>
    </source>
</evidence>
<dbReference type="Gene3D" id="3.10.105.10">
    <property type="entry name" value="Dipeptide-binding Protein, Domain 3"/>
    <property type="match status" value="1"/>
</dbReference>
<dbReference type="GO" id="GO:0043190">
    <property type="term" value="C:ATP-binding cassette (ABC) transporter complex"/>
    <property type="evidence" value="ECO:0007669"/>
    <property type="project" value="InterPro"/>
</dbReference>
<organism evidence="5 6">
    <name type="scientific">Vibrio hangzhouensis</name>
    <dbReference type="NCBI Taxonomy" id="462991"/>
    <lineage>
        <taxon>Bacteria</taxon>
        <taxon>Pseudomonadati</taxon>
        <taxon>Pseudomonadota</taxon>
        <taxon>Gammaproteobacteria</taxon>
        <taxon>Vibrionales</taxon>
        <taxon>Vibrionaceae</taxon>
        <taxon>Vibrio</taxon>
    </lineage>
</organism>